<dbReference type="RefSeq" id="WP_151991058.1">
    <property type="nucleotide sequence ID" value="NZ_LR701528.1"/>
</dbReference>
<organism evidence="2 3">
    <name type="scientific">Sphingomonas aurantiaca</name>
    <dbReference type="NCBI Taxonomy" id="185949"/>
    <lineage>
        <taxon>Bacteria</taxon>
        <taxon>Pseudomonadati</taxon>
        <taxon>Pseudomonadota</taxon>
        <taxon>Alphaproteobacteria</taxon>
        <taxon>Sphingomonadales</taxon>
        <taxon>Sphingomonadaceae</taxon>
        <taxon>Sphingomonas</taxon>
    </lineage>
</organism>
<evidence type="ECO:0000313" key="2">
    <source>
        <dbReference type="EMBL" id="VVT17743.1"/>
    </source>
</evidence>
<dbReference type="AlphaFoldDB" id="A0A5E7ZMH5"/>
<proteinExistence type="predicted"/>
<sequence>MYAIITFRDSGPIKSWSAMQAANVHNARTKPLAHAMPNAPAPRFLVGGKDLVADVKKKLTLANIDPRRLRKNGVIAYEAILTASADFFEQGTDEERRQRLEDWTAAQVAWAMKRYGAHRVASMVLHEDEKTNHIHLVILPLEVKSDGRRKDAELRWSLVGRTISGPGKFDEAQDVYAAEMARFGLSRGVKGSGRKHEPVPVYLARMAAKEQAVDGARVAVAEQEVAVAADRDQIVRERSSLAAGFDHLGREAVRLKDDRSAIDAAAAALDAARADHAALVLQHAREDEARCRDLDRDRQAVVAAAAEDRRKLTLERADLAKSKAEHDAKVAEAERRVAADRADIRQQLTAIAETRGQLVRAAVGQRAEISATKRALEAATALQQEAEADRAAAAEDRARAKTTAAKIEQHRVHLLPTLRAAAEFRKRAEAVRGQSLTPMASATRAAVADLHTATSTITAPAHEVRPDMLAAYAVIRQNSAGLGR</sequence>
<gene>
    <name evidence="2" type="ORF">SPHINGO391_450140</name>
</gene>
<accession>A0A5E7ZMH5</accession>
<dbReference type="InterPro" id="IPR001668">
    <property type="entry name" value="Mob_Pre"/>
</dbReference>
<protein>
    <recommendedName>
        <fullName evidence="4">Plasmid recombination enzyme</fullName>
    </recommendedName>
</protein>
<reference evidence="2 3" key="1">
    <citation type="submission" date="2019-09" db="EMBL/GenBank/DDBJ databases">
        <authorList>
            <person name="Dittami M. S."/>
        </authorList>
    </citation>
    <scope>NUCLEOTIDE SEQUENCE [LARGE SCALE GENOMIC DNA]</scope>
    <source>
        <strain evidence="2">SPHINGO391</strain>
    </source>
</reference>
<dbReference type="EMBL" id="CABVLI010000040">
    <property type="protein sequence ID" value="VVT17743.1"/>
    <property type="molecule type" value="Genomic_DNA"/>
</dbReference>
<evidence type="ECO:0008006" key="4">
    <source>
        <dbReference type="Google" id="ProtNLM"/>
    </source>
</evidence>
<dbReference type="Proteomes" id="UP000326857">
    <property type="component" value="Unassembled WGS sequence"/>
</dbReference>
<feature type="coiled-coil region" evidence="1">
    <location>
        <begin position="369"/>
        <end position="396"/>
    </location>
</feature>
<name>A0A5E7ZMH5_9SPHN</name>
<dbReference type="GO" id="GO:0006310">
    <property type="term" value="P:DNA recombination"/>
    <property type="evidence" value="ECO:0007669"/>
    <property type="project" value="InterPro"/>
</dbReference>
<dbReference type="Gene3D" id="3.30.930.30">
    <property type="match status" value="1"/>
</dbReference>
<dbReference type="CDD" id="cd17242">
    <property type="entry name" value="MobM_relaxase"/>
    <property type="match status" value="1"/>
</dbReference>
<dbReference type="Pfam" id="PF01076">
    <property type="entry name" value="Mob_Pre"/>
    <property type="match status" value="1"/>
</dbReference>
<evidence type="ECO:0000256" key="1">
    <source>
        <dbReference type="SAM" id="Coils"/>
    </source>
</evidence>
<dbReference type="GO" id="GO:0003677">
    <property type="term" value="F:DNA binding"/>
    <property type="evidence" value="ECO:0007669"/>
    <property type="project" value="InterPro"/>
</dbReference>
<evidence type="ECO:0000313" key="3">
    <source>
        <dbReference type="Proteomes" id="UP000326857"/>
    </source>
</evidence>
<keyword evidence="1" id="KW-0175">Coiled coil</keyword>